<comment type="similarity">
    <text evidence="1">Belongs to the peptidase M20 family.</text>
</comment>
<dbReference type="InterPro" id="IPR011650">
    <property type="entry name" value="Peptidase_M20_dimer"/>
</dbReference>
<comment type="caution">
    <text evidence="6">The sequence shown here is derived from an EMBL/GenBank/DDBJ whole genome shotgun (WGS) entry which is preliminary data.</text>
</comment>
<dbReference type="CDD" id="cd03884">
    <property type="entry name" value="M20_bAS"/>
    <property type="match status" value="1"/>
</dbReference>
<feature type="binding site" evidence="3">
    <location>
        <position position="191"/>
    </location>
    <ligand>
        <name>Zn(2+)</name>
        <dbReference type="ChEBI" id="CHEBI:29105"/>
        <label>1</label>
    </ligand>
</feature>
<evidence type="ECO:0000256" key="1">
    <source>
        <dbReference type="ARBA" id="ARBA00006153"/>
    </source>
</evidence>
<dbReference type="Pfam" id="PF07687">
    <property type="entry name" value="M20_dimer"/>
    <property type="match status" value="1"/>
</dbReference>
<evidence type="ECO:0000313" key="6">
    <source>
        <dbReference type="EMBL" id="OPA77958.1"/>
    </source>
</evidence>
<evidence type="ECO:0000259" key="5">
    <source>
        <dbReference type="Pfam" id="PF07687"/>
    </source>
</evidence>
<keyword evidence="3" id="KW-0479">Metal-binding</keyword>
<dbReference type="Gene3D" id="3.40.630.10">
    <property type="entry name" value="Zn peptidases"/>
    <property type="match status" value="1"/>
</dbReference>
<feature type="binding site" evidence="3">
    <location>
        <position position="383"/>
    </location>
    <ligand>
        <name>Zn(2+)</name>
        <dbReference type="ChEBI" id="CHEBI:29105"/>
        <label>2</label>
    </ligand>
</feature>
<evidence type="ECO:0000313" key="7">
    <source>
        <dbReference type="Proteomes" id="UP000189728"/>
    </source>
</evidence>
<dbReference type="Pfam" id="PF01546">
    <property type="entry name" value="Peptidase_M20"/>
    <property type="match status" value="1"/>
</dbReference>
<dbReference type="PANTHER" id="PTHR32494">
    <property type="entry name" value="ALLANTOATE DEIMINASE-RELATED"/>
    <property type="match status" value="1"/>
</dbReference>
<dbReference type="Gene3D" id="3.30.70.360">
    <property type="match status" value="1"/>
</dbReference>
<accession>A0AAX0LB24</accession>
<feature type="binding site" evidence="3">
    <location>
        <position position="91"/>
    </location>
    <ligand>
        <name>Zn(2+)</name>
        <dbReference type="ChEBI" id="CHEBI:29105"/>
        <label>1</label>
    </ligand>
</feature>
<dbReference type="NCBIfam" id="TIGR01879">
    <property type="entry name" value="hydantase"/>
    <property type="match status" value="1"/>
</dbReference>
<dbReference type="Proteomes" id="UP000189728">
    <property type="component" value="Unassembled WGS sequence"/>
</dbReference>
<comment type="cofactor">
    <cofactor evidence="3">
        <name>Zn(2+)</name>
        <dbReference type="ChEBI" id="CHEBI:29105"/>
    </cofactor>
    <text evidence="3">Binds 2 Zn(2+) ions per subunit.</text>
</comment>
<keyword evidence="3" id="KW-0862">Zinc</keyword>
<dbReference type="InterPro" id="IPR002933">
    <property type="entry name" value="Peptidase_M20"/>
</dbReference>
<keyword evidence="2 6" id="KW-0378">Hydrolase</keyword>
<feature type="binding site" evidence="4">
    <location>
        <position position="288"/>
    </location>
    <ligand>
        <name>allantoate</name>
        <dbReference type="ChEBI" id="CHEBI:17536"/>
    </ligand>
</feature>
<dbReference type="EMBL" id="MCRK01000034">
    <property type="protein sequence ID" value="OPA77958.1"/>
    <property type="molecule type" value="Genomic_DNA"/>
</dbReference>
<dbReference type="InterPro" id="IPR036264">
    <property type="entry name" value="Bact_exopeptidase_dim_dom"/>
</dbReference>
<feature type="binding site" evidence="4">
    <location>
        <position position="216"/>
    </location>
    <ligand>
        <name>allantoate</name>
        <dbReference type="ChEBI" id="CHEBI:17536"/>
    </ligand>
</feature>
<organism evidence="6 7">
    <name type="scientific">Campylobacter pinnipediorum subsp. pinnipediorum</name>
    <dbReference type="NCBI Taxonomy" id="1660067"/>
    <lineage>
        <taxon>Bacteria</taxon>
        <taxon>Pseudomonadati</taxon>
        <taxon>Campylobacterota</taxon>
        <taxon>Epsilonproteobacteria</taxon>
        <taxon>Campylobacterales</taxon>
        <taxon>Campylobacteraceae</taxon>
        <taxon>Campylobacter</taxon>
    </lineage>
</organism>
<dbReference type="SUPFAM" id="SSF53187">
    <property type="entry name" value="Zn-dependent exopeptidases"/>
    <property type="match status" value="1"/>
</dbReference>
<dbReference type="NCBIfam" id="NF006771">
    <property type="entry name" value="PRK09290.1-5"/>
    <property type="match status" value="1"/>
</dbReference>
<reference evidence="6 7" key="1">
    <citation type="submission" date="2016-08" db="EMBL/GenBank/DDBJ databases">
        <title>Campylobacter species from sea mammals.</title>
        <authorList>
            <person name="Gilbert M.J."/>
            <person name="Byrne B.A."/>
            <person name="Zomer A.L."/>
            <person name="Wagenaar J.A."/>
        </authorList>
    </citation>
    <scope>NUCLEOTIDE SEQUENCE [LARGE SCALE GENOMIC DNA]</scope>
    <source>
        <strain evidence="6 7">1105248</strain>
    </source>
</reference>
<dbReference type="InterPro" id="IPR010158">
    <property type="entry name" value="Amidase_Cbmase"/>
</dbReference>
<proteinExistence type="inferred from homology"/>
<name>A0AAX0LB24_9BACT</name>
<dbReference type="RefSeq" id="WP_078415458.1">
    <property type="nucleotide sequence ID" value="NZ_CP012546.1"/>
</dbReference>
<feature type="binding site" evidence="3">
    <location>
        <position position="80"/>
    </location>
    <ligand>
        <name>Zn(2+)</name>
        <dbReference type="ChEBI" id="CHEBI:29105"/>
        <label>1</label>
    </ligand>
</feature>
<protein>
    <submittedName>
        <fullName evidence="6">Zn-dependent hydrolase</fullName>
    </submittedName>
</protein>
<dbReference type="GO" id="GO:0046872">
    <property type="term" value="F:metal ion binding"/>
    <property type="evidence" value="ECO:0007669"/>
    <property type="project" value="UniProtKB-KW"/>
</dbReference>
<evidence type="ECO:0000256" key="2">
    <source>
        <dbReference type="ARBA" id="ARBA00022801"/>
    </source>
</evidence>
<dbReference type="PIRSF" id="PIRSF001235">
    <property type="entry name" value="Amidase_carbamoylase"/>
    <property type="match status" value="1"/>
</dbReference>
<dbReference type="PANTHER" id="PTHR32494:SF5">
    <property type="entry name" value="ALLANTOATE AMIDOHYDROLASE"/>
    <property type="match status" value="1"/>
</dbReference>
<feature type="binding site" evidence="3">
    <location>
        <position position="126"/>
    </location>
    <ligand>
        <name>Zn(2+)</name>
        <dbReference type="ChEBI" id="CHEBI:29105"/>
        <label>2</label>
    </ligand>
</feature>
<feature type="domain" description="Peptidase M20 dimerisation" evidence="5">
    <location>
        <begin position="216"/>
        <end position="311"/>
    </location>
</feature>
<feature type="binding site" evidence="4">
    <location>
        <position position="275"/>
    </location>
    <ligand>
        <name>allantoate</name>
        <dbReference type="ChEBI" id="CHEBI:17536"/>
    </ligand>
</feature>
<dbReference type="GO" id="GO:0016813">
    <property type="term" value="F:hydrolase activity, acting on carbon-nitrogen (but not peptide) bonds, in linear amidines"/>
    <property type="evidence" value="ECO:0007669"/>
    <property type="project" value="InterPro"/>
</dbReference>
<dbReference type="AlphaFoldDB" id="A0AAX0LB24"/>
<sequence length="411" mass="45619">MINTKRLKEEFQEISRFGALKDKGITRLAFSNEDKDAREYLIKLIKQSGLKIKIDNVGNIYARFDDVKEPNLSAISVGSHIDSVPNGGFYDGTLGVMSGLEAIRSIKKSGLELKRPLELIVFVCEESSRFKMATIGSKIISSKLDTSKLKDLKDDNGISVFDAMKDFDLNPENLQECILKNGTYLAYLELHIEQGPVLEKYNIPVGLVSGIAAPIRYELKVKGKADHSGATPMNMRKDALVCSSEIILNIEKLSKAHKTSVATVGYIKTFPGVLNVIPQECVLDIDIRDIDDLQLEKLDSEIYSSIAEICKNRACDFELLQLTKDRPVVLDEKIIKLMKEQAEKLKIKTLVLPSGAGHDAMHMKGIADFVGMIFIPCKDGISHNVNEDINFNDAFKGTELLAHTILDLANS</sequence>
<evidence type="ECO:0000256" key="3">
    <source>
        <dbReference type="PIRSR" id="PIRSR001235-1"/>
    </source>
</evidence>
<evidence type="ECO:0000256" key="4">
    <source>
        <dbReference type="PIRSR" id="PIRSR001235-2"/>
    </source>
</evidence>
<feature type="binding site" evidence="3">
    <location>
        <position position="91"/>
    </location>
    <ligand>
        <name>Zn(2+)</name>
        <dbReference type="ChEBI" id="CHEBI:29105"/>
        <label>2</label>
    </ligand>
</feature>
<gene>
    <name evidence="6" type="ORF">BFG04_03305</name>
</gene>
<dbReference type="SUPFAM" id="SSF55031">
    <property type="entry name" value="Bacterial exopeptidase dimerisation domain"/>
    <property type="match status" value="1"/>
</dbReference>